<evidence type="ECO:0000313" key="3">
    <source>
        <dbReference type="EMBL" id="CAK9109239.1"/>
    </source>
</evidence>
<protein>
    <submittedName>
        <fullName evidence="3">Uncharacterized protein</fullName>
    </submittedName>
</protein>
<feature type="region of interest" description="Disordered" evidence="2">
    <location>
        <begin position="126"/>
        <end position="212"/>
    </location>
</feature>
<dbReference type="Proteomes" id="UP001642464">
    <property type="component" value="Unassembled WGS sequence"/>
</dbReference>
<accession>A0ABP0SAA9</accession>
<sequence length="1132" mass="126336">MSRETLEYRPAHSCATLANGILMAEHGDHAAVSPSLEEQIKASQERIRAAQERLSALGLDSHLGLPEAHPAGAPYIARSDGHFVAGQAVATLESSQGLTGTEPAAPITPLDRSDTVQTVESMATTPRHEGYNSGFPSPPPFVLPATPLADAKGPPAIQTQIPKADSTQVPDEPREAEERQTPPGEGTYVENADGRSTTTIQTTVEKGGGRKKQDPCYWKMWRYFRQTNSKGEPKCSKESLELYQTSLGRDKLKELLKRHGEFAKIEVSIKKWVEKKARFDKKGGWYTKVWLQNERHWTKKMLDAAWDWAERHHKKRKNPVHGEEEIGIVLDDEFLFRTEKGEGMSQQGDFDLEDPDGTLLDADWIPDTTAGNETLAAFAAAKAMEAGEADGANIRAESSSFKLCYPSLKQNASHVSLLPSFVEVCSRKMDNTHKVCDNLESIGTVRSKELLAQIKIVIEQLKSVHEKLMDAQRDLLMNVTRDFETELQGHYATCTKLDVTLNNFISRSKQIKKPKAESTEDAGKKSSRPKAKGKAAKKAKVVPSAWPGPDDSVSMGPRIRMVSVLGFAFLPLAGVPGSDEDIAGIADTELSLLAEPKNVKVSHGCRRLHAFAAKTGRRLPVEVVLVPTIVRRISKARVREVDYDYPTLPLSAWMETAFSFGGHFFLGGRSTDHFAEFSNILRDWWLSYKAVDPNLPFYKDFPEDAYGFSFPIAIHGDEGRGRYKRPIMIFSYQPVITNFDGKANLKGATYTNRLLYAAVPSAMYAKNDKTFDGLFDALVQDFNRLYEGGFEVAINGQPVRLRPVYVGLKGDWPFLRKIAKLKPGFQARNPRKCHLCDVQEWWNMSPDGPLRSLSVGYINPSPFKANCYLPLSNIPGGTEPSRIQTDPTHTYHIGYGKDENASALMVLVKIGHFGQRGTVDAKLERAFERYATWCKTNRKHTRISYFNKLQFKIQQRTGAYPSGGGKGHDTAILGSWLEVELSSASVASVDHPLSEVLEVVKYMNRASGSFWRTLYANGFFLSPDVATTAISAGWAMVEAYACLSSLTASLRLRLFKCRPKLHMMGHILLDLSHQLTTANRALNPTVWMCWGDEDFIGKISRSSRHQHSLTTPQRTIEVSLLSYHRYWKECFR</sequence>
<name>A0ABP0SAA9_9DINO</name>
<proteinExistence type="predicted"/>
<feature type="compositionally biased region" description="Polar residues" evidence="2">
    <location>
        <begin position="194"/>
        <end position="204"/>
    </location>
</feature>
<keyword evidence="4" id="KW-1185">Reference proteome</keyword>
<comment type="caution">
    <text evidence="3">The sequence shown here is derived from an EMBL/GenBank/DDBJ whole genome shotgun (WGS) entry which is preliminary data.</text>
</comment>
<organism evidence="3 4">
    <name type="scientific">Durusdinium trenchii</name>
    <dbReference type="NCBI Taxonomy" id="1381693"/>
    <lineage>
        <taxon>Eukaryota</taxon>
        <taxon>Sar</taxon>
        <taxon>Alveolata</taxon>
        <taxon>Dinophyceae</taxon>
        <taxon>Suessiales</taxon>
        <taxon>Symbiodiniaceae</taxon>
        <taxon>Durusdinium</taxon>
    </lineage>
</organism>
<gene>
    <name evidence="3" type="ORF">SCF082_LOCUS50766</name>
</gene>
<feature type="compositionally biased region" description="Basic and acidic residues" evidence="2">
    <location>
        <begin position="171"/>
        <end position="180"/>
    </location>
</feature>
<feature type="compositionally biased region" description="Basic residues" evidence="2">
    <location>
        <begin position="525"/>
        <end position="540"/>
    </location>
</feature>
<keyword evidence="1" id="KW-0175">Coiled coil</keyword>
<feature type="region of interest" description="Disordered" evidence="2">
    <location>
        <begin position="510"/>
        <end position="543"/>
    </location>
</feature>
<evidence type="ECO:0000256" key="2">
    <source>
        <dbReference type="SAM" id="MobiDB-lite"/>
    </source>
</evidence>
<dbReference type="EMBL" id="CAXAMM010043248">
    <property type="protein sequence ID" value="CAK9109239.1"/>
    <property type="molecule type" value="Genomic_DNA"/>
</dbReference>
<evidence type="ECO:0000313" key="4">
    <source>
        <dbReference type="Proteomes" id="UP001642464"/>
    </source>
</evidence>
<evidence type="ECO:0000256" key="1">
    <source>
        <dbReference type="SAM" id="Coils"/>
    </source>
</evidence>
<feature type="compositionally biased region" description="Basic and acidic residues" evidence="2">
    <location>
        <begin position="514"/>
        <end position="524"/>
    </location>
</feature>
<reference evidence="3 4" key="1">
    <citation type="submission" date="2024-02" db="EMBL/GenBank/DDBJ databases">
        <authorList>
            <person name="Chen Y."/>
            <person name="Shah S."/>
            <person name="Dougan E. K."/>
            <person name="Thang M."/>
            <person name="Chan C."/>
        </authorList>
    </citation>
    <scope>NUCLEOTIDE SEQUENCE [LARGE SCALE GENOMIC DNA]</scope>
</reference>
<feature type="coiled-coil region" evidence="1">
    <location>
        <begin position="33"/>
        <end position="60"/>
    </location>
</feature>
<feature type="compositionally biased region" description="Polar residues" evidence="2">
    <location>
        <begin position="157"/>
        <end position="169"/>
    </location>
</feature>